<protein>
    <submittedName>
        <fullName evidence="2">Heat shock protein 60 family chaperone GroEL</fullName>
    </submittedName>
</protein>
<feature type="compositionally biased region" description="Gly residues" evidence="1">
    <location>
        <begin position="46"/>
        <end position="60"/>
    </location>
</feature>
<dbReference type="SUPFAM" id="SSF48592">
    <property type="entry name" value="GroEL equatorial domain-like"/>
    <property type="match status" value="1"/>
</dbReference>
<feature type="region of interest" description="Disordered" evidence="1">
    <location>
        <begin position="36"/>
        <end position="60"/>
    </location>
</feature>
<evidence type="ECO:0000256" key="1">
    <source>
        <dbReference type="SAM" id="MobiDB-lite"/>
    </source>
</evidence>
<dbReference type="Gene3D" id="1.10.560.10">
    <property type="entry name" value="GroEL-like equatorial domain"/>
    <property type="match status" value="1"/>
</dbReference>
<dbReference type="EMBL" id="CADCVY010000069">
    <property type="protein sequence ID" value="CAA9505114.1"/>
    <property type="molecule type" value="Genomic_DNA"/>
</dbReference>
<accession>A0A6J4STL6</accession>
<dbReference type="AlphaFoldDB" id="A0A6J4STL6"/>
<reference evidence="2" key="1">
    <citation type="submission" date="2020-02" db="EMBL/GenBank/DDBJ databases">
        <authorList>
            <person name="Meier V. D."/>
        </authorList>
    </citation>
    <scope>NUCLEOTIDE SEQUENCE</scope>
    <source>
        <strain evidence="2">AVDCRST_MAG44</strain>
    </source>
</reference>
<organism evidence="2">
    <name type="scientific">uncultured Sphingomonas sp</name>
    <dbReference type="NCBI Taxonomy" id="158754"/>
    <lineage>
        <taxon>Bacteria</taxon>
        <taxon>Pseudomonadati</taxon>
        <taxon>Pseudomonadota</taxon>
        <taxon>Alphaproteobacteria</taxon>
        <taxon>Sphingomonadales</taxon>
        <taxon>Sphingomonadaceae</taxon>
        <taxon>Sphingomonas</taxon>
        <taxon>environmental samples</taxon>
    </lineage>
</organism>
<sequence length="60" mass="5924">MVQAGVIDPTKVVRTALQDAASVAGLLITTEAAVSEMPEDKPAMPMGGGGGMGGMGGMDF</sequence>
<keyword evidence="2" id="KW-0346">Stress response</keyword>
<name>A0A6J4STL6_9SPHN</name>
<gene>
    <name evidence="2" type="ORF">AVDCRST_MAG44-1057</name>
</gene>
<evidence type="ECO:0000313" key="2">
    <source>
        <dbReference type="EMBL" id="CAA9505114.1"/>
    </source>
</evidence>
<proteinExistence type="predicted"/>
<dbReference type="InterPro" id="IPR027413">
    <property type="entry name" value="GROEL-like_equatorial_sf"/>
</dbReference>